<dbReference type="GO" id="GO:0010106">
    <property type="term" value="P:cellular response to iron ion starvation"/>
    <property type="evidence" value="ECO:0007669"/>
    <property type="project" value="TreeGrafter"/>
</dbReference>
<name>A0A9W9SMY7_9EURO</name>
<gene>
    <name evidence="12" type="ORF">N7496_003824</name>
</gene>
<dbReference type="InterPro" id="IPR011706">
    <property type="entry name" value="Cu-oxidase_C"/>
</dbReference>
<dbReference type="GO" id="GO:0005507">
    <property type="term" value="F:copper ion binding"/>
    <property type="evidence" value="ECO:0007669"/>
    <property type="project" value="InterPro"/>
</dbReference>
<dbReference type="Pfam" id="PF07732">
    <property type="entry name" value="Cu-oxidase_3"/>
    <property type="match status" value="1"/>
</dbReference>
<feature type="signal peptide" evidence="8">
    <location>
        <begin position="1"/>
        <end position="23"/>
    </location>
</feature>
<dbReference type="Pfam" id="PF07731">
    <property type="entry name" value="Cu-oxidase_2"/>
    <property type="match status" value="1"/>
</dbReference>
<dbReference type="InterPro" id="IPR008972">
    <property type="entry name" value="Cupredoxin"/>
</dbReference>
<feature type="domain" description="Plastocyanin-like" evidence="10">
    <location>
        <begin position="371"/>
        <end position="503"/>
    </location>
</feature>
<keyword evidence="2" id="KW-0479">Metal-binding</keyword>
<dbReference type="InterPro" id="IPR002355">
    <property type="entry name" value="Cu_oxidase_Cu_BS"/>
</dbReference>
<dbReference type="FunFam" id="2.60.40.420:FF:000071">
    <property type="entry name" value="Conidial pigment biosynthesis oxidase Abr1/brown 1"/>
    <property type="match status" value="1"/>
</dbReference>
<evidence type="ECO:0000259" key="10">
    <source>
        <dbReference type="Pfam" id="PF07731"/>
    </source>
</evidence>
<dbReference type="GO" id="GO:0033573">
    <property type="term" value="C:high-affinity iron permease complex"/>
    <property type="evidence" value="ECO:0007669"/>
    <property type="project" value="TreeGrafter"/>
</dbReference>
<feature type="compositionally biased region" description="Low complexity" evidence="7">
    <location>
        <begin position="623"/>
        <end position="648"/>
    </location>
</feature>
<evidence type="ECO:0000256" key="7">
    <source>
        <dbReference type="SAM" id="MobiDB-lite"/>
    </source>
</evidence>
<accession>A0A9W9SMY7</accession>
<dbReference type="SUPFAM" id="SSF49503">
    <property type="entry name" value="Cupredoxins"/>
    <property type="match status" value="3"/>
</dbReference>
<keyword evidence="6" id="KW-0325">Glycoprotein</keyword>
<dbReference type="PROSITE" id="PS00080">
    <property type="entry name" value="MULTICOPPER_OXIDASE2"/>
    <property type="match status" value="1"/>
</dbReference>
<dbReference type="PROSITE" id="PS00079">
    <property type="entry name" value="MULTICOPPER_OXIDASE1"/>
    <property type="match status" value="1"/>
</dbReference>
<evidence type="ECO:0000256" key="5">
    <source>
        <dbReference type="ARBA" id="ARBA00023008"/>
    </source>
</evidence>
<dbReference type="PANTHER" id="PTHR11709">
    <property type="entry name" value="MULTI-COPPER OXIDASE"/>
    <property type="match status" value="1"/>
</dbReference>
<reference evidence="12" key="2">
    <citation type="journal article" date="2023" name="IMA Fungus">
        <title>Comparative genomic study of the Penicillium genus elucidates a diverse pangenome and 15 lateral gene transfer events.</title>
        <authorList>
            <person name="Petersen C."/>
            <person name="Sorensen T."/>
            <person name="Nielsen M.R."/>
            <person name="Sondergaard T.E."/>
            <person name="Sorensen J.L."/>
            <person name="Fitzpatrick D.A."/>
            <person name="Frisvad J.C."/>
            <person name="Nielsen K.L."/>
        </authorList>
    </citation>
    <scope>NUCLEOTIDE SEQUENCE</scope>
    <source>
        <strain evidence="12">IBT 29864</strain>
    </source>
</reference>
<dbReference type="InterPro" id="IPR044130">
    <property type="entry name" value="CuRO_2_Fet3-like"/>
</dbReference>
<dbReference type="Proteomes" id="UP001147782">
    <property type="component" value="Unassembled WGS sequence"/>
</dbReference>
<proteinExistence type="inferred from homology"/>
<dbReference type="InterPro" id="IPR001117">
    <property type="entry name" value="Cu-oxidase_2nd"/>
</dbReference>
<evidence type="ECO:0000256" key="2">
    <source>
        <dbReference type="ARBA" id="ARBA00022723"/>
    </source>
</evidence>
<comment type="caution">
    <text evidence="12">The sequence shown here is derived from an EMBL/GenBank/DDBJ whole genome shotgun (WGS) entry which is preliminary data.</text>
</comment>
<dbReference type="AlphaFoldDB" id="A0A9W9SMY7"/>
<keyword evidence="3 8" id="KW-0732">Signal</keyword>
<feature type="domain" description="Plastocyanin-like" evidence="9">
    <location>
        <begin position="155"/>
        <end position="312"/>
    </location>
</feature>
<dbReference type="GeneID" id="81435932"/>
<feature type="domain" description="Plastocyanin-like" evidence="11">
    <location>
        <begin position="31"/>
        <end position="147"/>
    </location>
</feature>
<feature type="chain" id="PRO_5040808201" evidence="8">
    <location>
        <begin position="24"/>
        <end position="779"/>
    </location>
</feature>
<dbReference type="InterPro" id="IPR045087">
    <property type="entry name" value="Cu-oxidase_fam"/>
</dbReference>
<dbReference type="PRINTS" id="PR01217">
    <property type="entry name" value="PRICHEXTENSN"/>
</dbReference>
<evidence type="ECO:0000256" key="3">
    <source>
        <dbReference type="ARBA" id="ARBA00022729"/>
    </source>
</evidence>
<feature type="compositionally biased region" description="Basic and acidic residues" evidence="7">
    <location>
        <begin position="692"/>
        <end position="703"/>
    </location>
</feature>
<organism evidence="12 13">
    <name type="scientific">Penicillium cataractarum</name>
    <dbReference type="NCBI Taxonomy" id="2100454"/>
    <lineage>
        <taxon>Eukaryota</taxon>
        <taxon>Fungi</taxon>
        <taxon>Dikarya</taxon>
        <taxon>Ascomycota</taxon>
        <taxon>Pezizomycotina</taxon>
        <taxon>Eurotiomycetes</taxon>
        <taxon>Eurotiomycetidae</taxon>
        <taxon>Eurotiales</taxon>
        <taxon>Aspergillaceae</taxon>
        <taxon>Penicillium</taxon>
    </lineage>
</organism>
<dbReference type="PANTHER" id="PTHR11709:SF361">
    <property type="entry name" value="IRON TRANSPORT MULTICOPPER OXIDASE FET3"/>
    <property type="match status" value="1"/>
</dbReference>
<evidence type="ECO:0000256" key="1">
    <source>
        <dbReference type="ARBA" id="ARBA00010609"/>
    </source>
</evidence>
<dbReference type="GO" id="GO:0033215">
    <property type="term" value="P:reductive iron assimilation"/>
    <property type="evidence" value="ECO:0007669"/>
    <property type="project" value="TreeGrafter"/>
</dbReference>
<dbReference type="FunFam" id="2.60.40.420:FF:000022">
    <property type="entry name" value="FET5p Multicopper oxidase"/>
    <property type="match status" value="1"/>
</dbReference>
<dbReference type="InterPro" id="IPR033138">
    <property type="entry name" value="Cu_oxidase_CS"/>
</dbReference>
<keyword evidence="5" id="KW-0186">Copper</keyword>
<reference evidence="12" key="1">
    <citation type="submission" date="2022-11" db="EMBL/GenBank/DDBJ databases">
        <authorList>
            <person name="Petersen C."/>
        </authorList>
    </citation>
    <scope>NUCLEOTIDE SEQUENCE</scope>
    <source>
        <strain evidence="12">IBT 29864</strain>
    </source>
</reference>
<dbReference type="OrthoDB" id="2121828at2759"/>
<evidence type="ECO:0000259" key="9">
    <source>
        <dbReference type="Pfam" id="PF00394"/>
    </source>
</evidence>
<feature type="compositionally biased region" description="Pro residues" evidence="7">
    <location>
        <begin position="597"/>
        <end position="622"/>
    </location>
</feature>
<keyword evidence="4" id="KW-0560">Oxidoreductase</keyword>
<feature type="region of interest" description="Disordered" evidence="7">
    <location>
        <begin position="556"/>
        <end position="744"/>
    </location>
</feature>
<feature type="compositionally biased region" description="Low complexity" evidence="7">
    <location>
        <begin position="560"/>
        <end position="596"/>
    </location>
</feature>
<evidence type="ECO:0000256" key="8">
    <source>
        <dbReference type="SAM" id="SignalP"/>
    </source>
</evidence>
<keyword evidence="13" id="KW-1185">Reference proteome</keyword>
<dbReference type="RefSeq" id="XP_056558967.1">
    <property type="nucleotide sequence ID" value="XM_056696755.1"/>
</dbReference>
<dbReference type="EMBL" id="JAPZBS010000002">
    <property type="protein sequence ID" value="KAJ5381396.1"/>
    <property type="molecule type" value="Genomic_DNA"/>
</dbReference>
<comment type="similarity">
    <text evidence="1">Belongs to the multicopper oxidase family.</text>
</comment>
<evidence type="ECO:0000313" key="12">
    <source>
        <dbReference type="EMBL" id="KAJ5381396.1"/>
    </source>
</evidence>
<sequence length="779" mass="85965">STAVMAKLNFLLLAGFAAKLAAAKDVYLDWNVTWVNASPDGYERPVIGINNQWPCPQVDVELGDRVIVDVYNGLGNQSTGIHWHGFHQYHAGVMDGSSSVTQCPIAPGQHMQYSFDVNQTGTYWYHSHNMGQYPDGFRGAFIVHDPNPPFYYDDEFTITLSDWYHREMADLLHEYQSQENLEAFAGNEPVPNSALINDSTKTKIKVEPNKTYLVHIVCVGNWPGHTWVLDGHEMTVVEVDGVYIEPYVTGSKMLRVAPGQRTSVLIHTKPDISKNFAIWDTMDINMMFIYENRTIPANYNPNVTAWLVYDEAKPLPPPPVLHEFDFADDVEFVPLDKEPLLQPVNKQIIIDTFSTEINGIRRFTINNKTYIPQEVPTLYTANTIGKDLASNPEVYGQVNPFIVNYGDVVEIVINNHHNNLHPWHLHGHEFQVLERTGVDGGYFTGAYSPNISQTPVRRDTIMVQNHGHAVLRYRANNPGVWLLHCHVEWHVEAGLVATIIEAPETFPESQDAPPQSHYDVCAAYPDPTNGNAAGKKGLDLSGANTEVETDTHGAMYNHEPAGAAAPSAPVVPVASAPTSSPTIVPAPAAPTPQNTQSPPPAQPPASTPTHSRPPPHQQPAPQVPASEAPAQPAPETAQQPALQQEAPAPQAPAPQEPAPQPAPPVKPEYPGYPASEPAEAFPVYPVPLAPPPHDKPIYVHQHDSNGPWPQPHADEGHAQVGEDPDADYAHSEDTKGLWPNPYENNGYVQEGGHIVKTYDNGPNDFPKGYGYWQQYEQEQ</sequence>
<dbReference type="Pfam" id="PF00394">
    <property type="entry name" value="Cu-oxidase"/>
    <property type="match status" value="1"/>
</dbReference>
<dbReference type="GO" id="GO:0004322">
    <property type="term" value="F:ferroxidase activity"/>
    <property type="evidence" value="ECO:0007669"/>
    <property type="project" value="TreeGrafter"/>
</dbReference>
<evidence type="ECO:0000256" key="4">
    <source>
        <dbReference type="ARBA" id="ARBA00023002"/>
    </source>
</evidence>
<dbReference type="InterPro" id="IPR011707">
    <property type="entry name" value="Cu-oxidase-like_N"/>
</dbReference>
<evidence type="ECO:0000256" key="6">
    <source>
        <dbReference type="ARBA" id="ARBA00023180"/>
    </source>
</evidence>
<protein>
    <submittedName>
        <fullName evidence="12">Multicopper oxidase abr1</fullName>
    </submittedName>
</protein>
<dbReference type="CDD" id="cd13899">
    <property type="entry name" value="CuRO_3_Fet3p"/>
    <property type="match status" value="1"/>
</dbReference>
<feature type="compositionally biased region" description="Pro residues" evidence="7">
    <location>
        <begin position="649"/>
        <end position="667"/>
    </location>
</feature>
<evidence type="ECO:0000259" key="11">
    <source>
        <dbReference type="Pfam" id="PF07732"/>
    </source>
</evidence>
<feature type="non-terminal residue" evidence="12">
    <location>
        <position position="779"/>
    </location>
</feature>
<dbReference type="CDD" id="cd13877">
    <property type="entry name" value="CuRO_2_Fet3p_like"/>
    <property type="match status" value="1"/>
</dbReference>
<dbReference type="Gene3D" id="2.60.40.420">
    <property type="entry name" value="Cupredoxins - blue copper proteins"/>
    <property type="match status" value="3"/>
</dbReference>
<evidence type="ECO:0000313" key="13">
    <source>
        <dbReference type="Proteomes" id="UP001147782"/>
    </source>
</evidence>